<comment type="similarity">
    <text evidence="1 3">Belongs to the short-chain dehydrogenases/reductases (SDR) family.</text>
</comment>
<evidence type="ECO:0000256" key="3">
    <source>
        <dbReference type="RuleBase" id="RU000363"/>
    </source>
</evidence>
<sequence length="404" mass="44702">MMNVSSNDVMQPNKSPTTYRYNLSLQRPVERLMLAAPVETAMLRWSGRVAVVTGASSGIGRSIAEELVKKGLQVSRPDYKPAPMTVFASYADKPQVQLLIILTVSKFELLLKTSIPNIETALPTCITLPVSLPLGGMVKVELEEVNPHLRGGRVENHLGETSLSSPDRDSNLDLPVLSSQAQHDKRPLEEHVECGTGTFHHIKCDITNDEEIMAAFEWLRNNRNCLDILVNCAGVATSSKIIVKLRLMNVSENTTSELRKILDVNVLGLSICTREAVKSMRERGVDDGHIININSITGHYIPNILNIHLYSATKHAVTVLTEGLRRELVAINSHIRVTSISPGMVDTHIYESDPVDGKARKEVLFKNHPFLKPKDIADAVLYALGTPPNVQVHEITIRPVGEKW</sequence>
<dbReference type="GO" id="GO:0016491">
    <property type="term" value="F:oxidoreductase activity"/>
    <property type="evidence" value="ECO:0007669"/>
    <property type="project" value="UniProtKB-KW"/>
</dbReference>
<dbReference type="PANTHER" id="PTHR43115">
    <property type="entry name" value="DEHYDROGENASE/REDUCTASE SDR FAMILY MEMBER 11"/>
    <property type="match status" value="1"/>
</dbReference>
<evidence type="ECO:0000256" key="2">
    <source>
        <dbReference type="ARBA" id="ARBA00023002"/>
    </source>
</evidence>
<dbReference type="AlphaFoldDB" id="A0A7R9G0B5"/>
<organism evidence="5">
    <name type="scientific">Timema shepardi</name>
    <name type="common">Walking stick</name>
    <dbReference type="NCBI Taxonomy" id="629360"/>
    <lineage>
        <taxon>Eukaryota</taxon>
        <taxon>Metazoa</taxon>
        <taxon>Ecdysozoa</taxon>
        <taxon>Arthropoda</taxon>
        <taxon>Hexapoda</taxon>
        <taxon>Insecta</taxon>
        <taxon>Pterygota</taxon>
        <taxon>Neoptera</taxon>
        <taxon>Polyneoptera</taxon>
        <taxon>Phasmatodea</taxon>
        <taxon>Timematodea</taxon>
        <taxon>Timematoidea</taxon>
        <taxon>Timematidae</taxon>
        <taxon>Timema</taxon>
    </lineage>
</organism>
<dbReference type="Gene3D" id="3.40.50.720">
    <property type="entry name" value="NAD(P)-binding Rossmann-like Domain"/>
    <property type="match status" value="2"/>
</dbReference>
<protein>
    <recommendedName>
        <fullName evidence="6">Dehydrogenase/reductase SDR family member 11</fullName>
    </recommendedName>
</protein>
<dbReference type="Pfam" id="PF00106">
    <property type="entry name" value="adh_short"/>
    <property type="match status" value="2"/>
</dbReference>
<evidence type="ECO:0000256" key="1">
    <source>
        <dbReference type="ARBA" id="ARBA00006484"/>
    </source>
</evidence>
<gene>
    <name evidence="5" type="ORF">TSIB3V08_LOCUS6289</name>
</gene>
<evidence type="ECO:0008006" key="6">
    <source>
        <dbReference type="Google" id="ProtNLM"/>
    </source>
</evidence>
<evidence type="ECO:0000256" key="4">
    <source>
        <dbReference type="SAM" id="MobiDB-lite"/>
    </source>
</evidence>
<accession>A0A7R9G0B5</accession>
<dbReference type="PRINTS" id="PR00081">
    <property type="entry name" value="GDHRDH"/>
</dbReference>
<proteinExistence type="inferred from homology"/>
<feature type="region of interest" description="Disordered" evidence="4">
    <location>
        <begin position="151"/>
        <end position="170"/>
    </location>
</feature>
<dbReference type="PRINTS" id="PR00080">
    <property type="entry name" value="SDRFAMILY"/>
</dbReference>
<dbReference type="InterPro" id="IPR002347">
    <property type="entry name" value="SDR_fam"/>
</dbReference>
<dbReference type="EMBL" id="OC002666">
    <property type="protein sequence ID" value="CAD7262172.1"/>
    <property type="molecule type" value="Genomic_DNA"/>
</dbReference>
<name>A0A7R9G0B5_TIMSH</name>
<dbReference type="PANTHER" id="PTHR43115:SF4">
    <property type="entry name" value="DEHYDROGENASE_REDUCTASE SDR FAMILY MEMBER 11"/>
    <property type="match status" value="1"/>
</dbReference>
<dbReference type="InterPro" id="IPR036291">
    <property type="entry name" value="NAD(P)-bd_dom_sf"/>
</dbReference>
<dbReference type="SUPFAM" id="SSF51735">
    <property type="entry name" value="NAD(P)-binding Rossmann-fold domains"/>
    <property type="match status" value="1"/>
</dbReference>
<keyword evidence="2" id="KW-0560">Oxidoreductase</keyword>
<reference evidence="5" key="1">
    <citation type="submission" date="2020-11" db="EMBL/GenBank/DDBJ databases">
        <authorList>
            <person name="Tran Van P."/>
        </authorList>
    </citation>
    <scope>NUCLEOTIDE SEQUENCE</scope>
</reference>
<evidence type="ECO:0000313" key="5">
    <source>
        <dbReference type="EMBL" id="CAD7262172.1"/>
    </source>
</evidence>